<evidence type="ECO:0000313" key="4">
    <source>
        <dbReference type="EMBL" id="WQG89661.1"/>
    </source>
</evidence>
<sequence length="679" mass="77330">MKLILKKLTLHNFKGILDMSLDFVHKTKISGANESGKSTIVTAFYWLLTGKDEFDRKDYEIKNTYKKELNRQSHEVEGVFSVDGREVTLKRVYLEDWQRPKGQSREVFKGHYTDFYVNGVKCATATEYQQKVEEIIPANILKMVTNPLFFNTLSWQDQRRGLLALAGEITTDEIIGSIASADNDFSTLLMVLNSGKKLEDYKKELAAKKNTLKKSAIEFPARIDEAMRRTPEAHDWVVLQSDIDKRTNRIKEIELVLMDSSKALTERQKGITAKSNQLFSKKQDAEKIRSKVHTDLLTQQSKGGLEITGLKNQISAAERNIQFRKDEVVRKERDIENWQKDIEQLDIQIKARKDGWDDYNSKTFSFDESSCTCPTCKQSLPADDIANKRIELQANFNNEVLSGKKKMVEEANSLKQRRAELVKGQEDARSWIDEVLSNVNDEMAKLSTLQAELSQLEEQERNKGTFDINTAVEAKLNLNGDYLNLKDEITSLEEEIKADTAALGTTQDLTAEKEEKARLQVEIFDLSKKLALRDTIAKATARVEELKKDEEATAQEIANIERQEFEVDSYSRAKMDILENRVNGKFKYVSFRLFDRQVNGGEADTCVCEYKGVPYPTLNTAAKMMAGLDVINTFSSHYQVFAPVFCDNRESVTIIPEIESQTISLFVSPADQSIRIEAA</sequence>
<proteinExistence type="predicted"/>
<evidence type="ECO:0000313" key="5">
    <source>
        <dbReference type="Proteomes" id="UP000183788"/>
    </source>
</evidence>
<accession>A0A1K1M0N5</accession>
<name>A0A1K1M0N5_9BACT</name>
<feature type="coiled-coil region" evidence="1">
    <location>
        <begin position="432"/>
        <end position="563"/>
    </location>
</feature>
<dbReference type="RefSeq" id="WP_072356884.1">
    <property type="nucleotide sequence ID" value="NZ_CP139972.1"/>
</dbReference>
<protein>
    <submittedName>
        <fullName evidence="3">AAA domain</fullName>
    </submittedName>
    <submittedName>
        <fullName evidence="4">AAA family ATPase</fullName>
    </submittedName>
</protein>
<gene>
    <name evidence="3" type="ORF">SAMN05661012_00352</name>
    <name evidence="4" type="ORF">SR876_32525</name>
</gene>
<dbReference type="Proteomes" id="UP000183788">
    <property type="component" value="Unassembled WGS sequence"/>
</dbReference>
<dbReference type="InterPro" id="IPR041685">
    <property type="entry name" value="AAA_GajA/Old/RecF-like"/>
</dbReference>
<dbReference type="EMBL" id="CP140154">
    <property type="protein sequence ID" value="WQG89661.1"/>
    <property type="molecule type" value="Genomic_DNA"/>
</dbReference>
<evidence type="ECO:0000256" key="1">
    <source>
        <dbReference type="SAM" id="Coils"/>
    </source>
</evidence>
<dbReference type="PANTHER" id="PTHR32114:SF2">
    <property type="entry name" value="ABC TRANSPORTER ABCH.3"/>
    <property type="match status" value="1"/>
</dbReference>
<dbReference type="STRING" id="1004.SAMN05661012_00352"/>
<dbReference type="PANTHER" id="PTHR32114">
    <property type="entry name" value="ABC TRANSPORTER ABCH.3"/>
    <property type="match status" value="1"/>
</dbReference>
<dbReference type="OrthoDB" id="1698838at2"/>
<reference evidence="3 5" key="1">
    <citation type="submission" date="2016-11" db="EMBL/GenBank/DDBJ databases">
        <authorList>
            <person name="Jaros S."/>
            <person name="Januszkiewicz K."/>
            <person name="Wedrychowicz H."/>
        </authorList>
    </citation>
    <scope>NUCLEOTIDE SEQUENCE [LARGE SCALE GENOMIC DNA]</scope>
    <source>
        <strain evidence="3 5">DSM 784</strain>
    </source>
</reference>
<keyword evidence="6" id="KW-1185">Reference proteome</keyword>
<dbReference type="SUPFAM" id="SSF52540">
    <property type="entry name" value="P-loop containing nucleoside triphosphate hydrolases"/>
    <property type="match status" value="1"/>
</dbReference>
<dbReference type="EMBL" id="FPIZ01000001">
    <property type="protein sequence ID" value="SFW16656.1"/>
    <property type="molecule type" value="Genomic_DNA"/>
</dbReference>
<dbReference type="Proteomes" id="UP001326715">
    <property type="component" value="Chromosome"/>
</dbReference>
<dbReference type="AlphaFoldDB" id="A0A1K1M0N5"/>
<feature type="coiled-coil region" evidence="1">
    <location>
        <begin position="307"/>
        <end position="348"/>
    </location>
</feature>
<evidence type="ECO:0000313" key="6">
    <source>
        <dbReference type="Proteomes" id="UP001326715"/>
    </source>
</evidence>
<keyword evidence="1" id="KW-0175">Coiled coil</keyword>
<reference evidence="4 6" key="2">
    <citation type="submission" date="2023-11" db="EMBL/GenBank/DDBJ databases">
        <title>MicrobeMod: A computational toolkit for identifying prokaryotic methylation and restriction-modification with nanopore sequencing.</title>
        <authorList>
            <person name="Crits-Christoph A."/>
            <person name="Kang S.C."/>
            <person name="Lee H."/>
            <person name="Ostrov N."/>
        </authorList>
    </citation>
    <scope>NUCLEOTIDE SEQUENCE [LARGE SCALE GENOMIC DNA]</scope>
    <source>
        <strain evidence="4 6">ATCC 23090</strain>
    </source>
</reference>
<feature type="domain" description="Endonuclease GajA/Old nuclease/RecF-like AAA" evidence="2">
    <location>
        <begin position="5"/>
        <end position="362"/>
    </location>
</feature>
<evidence type="ECO:0000313" key="3">
    <source>
        <dbReference type="EMBL" id="SFW16656.1"/>
    </source>
</evidence>
<dbReference type="InterPro" id="IPR027417">
    <property type="entry name" value="P-loop_NTPase"/>
</dbReference>
<organism evidence="3 5">
    <name type="scientific">Chitinophaga sancti</name>
    <dbReference type="NCBI Taxonomy" id="1004"/>
    <lineage>
        <taxon>Bacteria</taxon>
        <taxon>Pseudomonadati</taxon>
        <taxon>Bacteroidota</taxon>
        <taxon>Chitinophagia</taxon>
        <taxon>Chitinophagales</taxon>
        <taxon>Chitinophagaceae</taxon>
        <taxon>Chitinophaga</taxon>
    </lineage>
</organism>
<evidence type="ECO:0000259" key="2">
    <source>
        <dbReference type="Pfam" id="PF13175"/>
    </source>
</evidence>
<dbReference type="Gene3D" id="3.40.50.300">
    <property type="entry name" value="P-loop containing nucleotide triphosphate hydrolases"/>
    <property type="match status" value="1"/>
</dbReference>
<dbReference type="Pfam" id="PF13175">
    <property type="entry name" value="AAA_15"/>
    <property type="match status" value="1"/>
</dbReference>